<evidence type="ECO:0000256" key="3">
    <source>
        <dbReference type="ARBA" id="ARBA00022969"/>
    </source>
</evidence>
<dbReference type="Proteomes" id="UP000183988">
    <property type="component" value="Unassembled WGS sequence"/>
</dbReference>
<name>A0A1M5KD33_9BACI</name>
<dbReference type="GO" id="GO:0030435">
    <property type="term" value="P:sporulation resulting in formation of a cellular spore"/>
    <property type="evidence" value="ECO:0007669"/>
    <property type="project" value="UniProtKB-KW"/>
</dbReference>
<dbReference type="OrthoDB" id="1683648at2"/>
<keyword evidence="6" id="KW-1185">Reference proteome</keyword>
<evidence type="ECO:0000256" key="2">
    <source>
        <dbReference type="ARBA" id="ARBA00006573"/>
    </source>
</evidence>
<gene>
    <name evidence="4" type="primary">sspH</name>
    <name evidence="5" type="ORF">SAMN05216225_103729</name>
</gene>
<sequence>MHRLRAEEIAQSPEMKNVTYQGRQVYIQQVNDQSETARVYPIDEPSNEFDAQLSSLMENQ</sequence>
<organism evidence="5 6">
    <name type="scientific">Ornithinibacillus halophilus</name>
    <dbReference type="NCBI Taxonomy" id="930117"/>
    <lineage>
        <taxon>Bacteria</taxon>
        <taxon>Bacillati</taxon>
        <taxon>Bacillota</taxon>
        <taxon>Bacilli</taxon>
        <taxon>Bacillales</taxon>
        <taxon>Bacillaceae</taxon>
        <taxon>Ornithinibacillus</taxon>
    </lineage>
</organism>
<accession>A0A1M5KD33</accession>
<protein>
    <recommendedName>
        <fullName evidence="4">Small, acid-soluble spore protein H</fullName>
        <shortName evidence="4">SASP H</shortName>
    </recommendedName>
</protein>
<evidence type="ECO:0000256" key="1">
    <source>
        <dbReference type="ARBA" id="ARBA00004288"/>
    </source>
</evidence>
<comment type="similarity">
    <text evidence="2 4">Belongs to the SspH family.</text>
</comment>
<dbReference type="EMBL" id="FQVW01000037">
    <property type="protein sequence ID" value="SHG50540.1"/>
    <property type="molecule type" value="Genomic_DNA"/>
</dbReference>
<dbReference type="HAMAP" id="MF_00667">
    <property type="entry name" value="SspH"/>
    <property type="match status" value="1"/>
</dbReference>
<evidence type="ECO:0000313" key="6">
    <source>
        <dbReference type="Proteomes" id="UP000183988"/>
    </source>
</evidence>
<comment type="induction">
    <text evidence="4">Expressed only in the forespore compartment of sporulating cells.</text>
</comment>
<dbReference type="GO" id="GO:0042601">
    <property type="term" value="C:endospore-forming forespore"/>
    <property type="evidence" value="ECO:0007669"/>
    <property type="project" value="InterPro"/>
</dbReference>
<keyword evidence="3 4" id="KW-0749">Sporulation</keyword>
<reference evidence="5 6" key="1">
    <citation type="submission" date="2016-11" db="EMBL/GenBank/DDBJ databases">
        <authorList>
            <person name="Jaros S."/>
            <person name="Januszkiewicz K."/>
            <person name="Wedrychowicz H."/>
        </authorList>
    </citation>
    <scope>NUCLEOTIDE SEQUENCE [LARGE SCALE GENOMIC DNA]</scope>
    <source>
        <strain evidence="5 6">IBRC-M 10683</strain>
    </source>
</reference>
<dbReference type="GO" id="GO:0030436">
    <property type="term" value="P:asexual sporulation"/>
    <property type="evidence" value="ECO:0007669"/>
    <property type="project" value="UniProtKB-UniRule"/>
</dbReference>
<dbReference type="InterPro" id="IPR012610">
    <property type="entry name" value="SASP_SspH"/>
</dbReference>
<proteinExistence type="evidence at transcript level"/>
<evidence type="ECO:0000256" key="4">
    <source>
        <dbReference type="HAMAP-Rule" id="MF_00667"/>
    </source>
</evidence>
<dbReference type="RefSeq" id="WP_072891370.1">
    <property type="nucleotide sequence ID" value="NZ_FQVW01000037.1"/>
</dbReference>
<dbReference type="AlphaFoldDB" id="A0A1M5KD33"/>
<evidence type="ECO:0000313" key="5">
    <source>
        <dbReference type="EMBL" id="SHG50540.1"/>
    </source>
</evidence>
<comment type="subcellular location">
    <subcellularLocation>
        <location evidence="1 4">Spore core</location>
    </subcellularLocation>
</comment>
<dbReference type="Pfam" id="PF08141">
    <property type="entry name" value="SspH"/>
    <property type="match status" value="1"/>
</dbReference>
<dbReference type="NCBIfam" id="TIGR02861">
    <property type="entry name" value="SASP_H"/>
    <property type="match status" value="1"/>
</dbReference>
<dbReference type="STRING" id="930117.SAMN05216225_103729"/>